<dbReference type="GO" id="GO:0003677">
    <property type="term" value="F:DNA binding"/>
    <property type="evidence" value="ECO:0007669"/>
    <property type="project" value="InterPro"/>
</dbReference>
<name>X1UK80_9ZZZZ</name>
<comment type="caution">
    <text evidence="2">The sequence shown here is derived from an EMBL/GenBank/DDBJ whole genome shotgun (WGS) entry which is preliminary data.</text>
</comment>
<accession>X1UK80</accession>
<dbReference type="EMBL" id="BARW01041760">
    <property type="protein sequence ID" value="GAJ17868.1"/>
    <property type="molecule type" value="Genomic_DNA"/>
</dbReference>
<dbReference type="Pfam" id="PF04998">
    <property type="entry name" value="RNA_pol_Rpb1_5"/>
    <property type="match status" value="1"/>
</dbReference>
<organism evidence="2">
    <name type="scientific">marine sediment metagenome</name>
    <dbReference type="NCBI Taxonomy" id="412755"/>
    <lineage>
        <taxon>unclassified sequences</taxon>
        <taxon>metagenomes</taxon>
        <taxon>ecological metagenomes</taxon>
    </lineage>
</organism>
<sequence length="85" mass="9424">MTDPTGRIIDFPIKSSLREGLSVLEYFISTHGARKGLADTALRTSNSGYLTRRLIDIAQDIVTLQDDCGTIDGIWVSEPQEKELL</sequence>
<protein>
    <recommendedName>
        <fullName evidence="1">RNA polymerase Rpb1 domain-containing protein</fullName>
    </recommendedName>
</protein>
<feature type="domain" description="RNA polymerase Rpb1" evidence="1">
    <location>
        <begin position="20"/>
        <end position="76"/>
    </location>
</feature>
<dbReference type="PANTHER" id="PTHR48443:SF1">
    <property type="entry name" value="DNA-DIRECTED RNA POLYMERASE SUBUNIT BETA"/>
    <property type="match status" value="1"/>
</dbReference>
<evidence type="ECO:0000259" key="1">
    <source>
        <dbReference type="Pfam" id="PF04998"/>
    </source>
</evidence>
<feature type="non-terminal residue" evidence="2">
    <location>
        <position position="85"/>
    </location>
</feature>
<proteinExistence type="predicted"/>
<evidence type="ECO:0000313" key="2">
    <source>
        <dbReference type="EMBL" id="GAJ17868.1"/>
    </source>
</evidence>
<dbReference type="Gene3D" id="6.10.250.2940">
    <property type="match status" value="1"/>
</dbReference>
<dbReference type="InterPro" id="IPR007081">
    <property type="entry name" value="RNA_pol_Rpb1_5"/>
</dbReference>
<dbReference type="GO" id="GO:0006351">
    <property type="term" value="P:DNA-templated transcription"/>
    <property type="evidence" value="ECO:0007669"/>
    <property type="project" value="InterPro"/>
</dbReference>
<gene>
    <name evidence="2" type="ORF">S12H4_62326</name>
</gene>
<dbReference type="PANTHER" id="PTHR48443">
    <property type="entry name" value="DNA-DIRECTED RNA POLYMERASE SUBUNIT BETA"/>
    <property type="match status" value="1"/>
</dbReference>
<dbReference type="AlphaFoldDB" id="X1UK80"/>
<dbReference type="GO" id="GO:0003899">
    <property type="term" value="F:DNA-directed RNA polymerase activity"/>
    <property type="evidence" value="ECO:0007669"/>
    <property type="project" value="InterPro"/>
</dbReference>
<dbReference type="SUPFAM" id="SSF64484">
    <property type="entry name" value="beta and beta-prime subunits of DNA dependent RNA-polymerase"/>
    <property type="match status" value="1"/>
</dbReference>
<reference evidence="2" key="1">
    <citation type="journal article" date="2014" name="Front. Microbiol.">
        <title>High frequency of phylogenetically diverse reductive dehalogenase-homologous genes in deep subseafloor sedimentary metagenomes.</title>
        <authorList>
            <person name="Kawai M."/>
            <person name="Futagami T."/>
            <person name="Toyoda A."/>
            <person name="Takaki Y."/>
            <person name="Nishi S."/>
            <person name="Hori S."/>
            <person name="Arai W."/>
            <person name="Tsubouchi T."/>
            <person name="Morono Y."/>
            <person name="Uchiyama I."/>
            <person name="Ito T."/>
            <person name="Fujiyama A."/>
            <person name="Inagaki F."/>
            <person name="Takami H."/>
        </authorList>
    </citation>
    <scope>NUCLEOTIDE SEQUENCE</scope>
    <source>
        <strain evidence="2">Expedition CK06-06</strain>
    </source>
</reference>